<evidence type="ECO:0000313" key="2">
    <source>
        <dbReference type="Proteomes" id="UP001431634"/>
    </source>
</evidence>
<comment type="caution">
    <text evidence="1">The sequence shown here is derived from an EMBL/GenBank/DDBJ whole genome shotgun (WGS) entry which is preliminary data.</text>
</comment>
<dbReference type="EMBL" id="JASBAO010000001">
    <property type="protein sequence ID" value="MDI2090409.1"/>
    <property type="molecule type" value="Genomic_DNA"/>
</dbReference>
<protein>
    <submittedName>
        <fullName evidence="1">HEPN domain-containing protein</fullName>
    </submittedName>
</protein>
<name>A0ABT6PZW6_9PROT</name>
<evidence type="ECO:0000313" key="1">
    <source>
        <dbReference type="EMBL" id="MDI2090409.1"/>
    </source>
</evidence>
<dbReference type="Proteomes" id="UP001431634">
    <property type="component" value="Unassembled WGS sequence"/>
</dbReference>
<sequence length="424" mass="49762">MQLYELLNELLSLITIYLDYPQNENSKEIYNKIIFEHNNQTKRIFYTVNDKQKFDLYINDTLKMLNEKAKLSNETITDYTIKRLIVSKMKEYNYTLDNINIFIQELRSLEREVTQVITNIVGIDLEKNQKPIQMGCFEVGYFCDINDKTKQVGSWFNFLKKRGNPLYFKANIYHLDLDDKHYNKKISLYTLDFIRLLLFISGNSNSNHKIKTGSEFYDELGNLLITDFYHYLYLDEDWQLVGGSGGQKSTVKLSINELVSLDIYEHFQNLWNFYQKIQNNPKSKEISDIHKRILSASLAVGESIRSEEEKNSLIYTCIALESLFSFNEEQLFQRSIGDKIADCLAFIVGTNKEGRKGIIKHTKEIYKARCALVHGSQSSKTVDLYWINDLIRTAIGEFLRNKKYKDLKTINQLYDMVKDARLSY</sequence>
<proteinExistence type="predicted"/>
<reference evidence="1" key="1">
    <citation type="submission" date="2023-05" db="EMBL/GenBank/DDBJ databases">
        <title>Whole genome sequence of Commensalibacter sp.</title>
        <authorList>
            <person name="Charoenyingcharoen P."/>
            <person name="Yukphan P."/>
        </authorList>
    </citation>
    <scope>NUCLEOTIDE SEQUENCE</scope>
    <source>
        <strain evidence="1">TBRC 16381</strain>
    </source>
</reference>
<accession>A0ABT6PZW6</accession>
<organism evidence="1 2">
    <name type="scientific">Commensalibacter oyaizuii</name>
    <dbReference type="NCBI Taxonomy" id="3043873"/>
    <lineage>
        <taxon>Bacteria</taxon>
        <taxon>Pseudomonadati</taxon>
        <taxon>Pseudomonadota</taxon>
        <taxon>Alphaproteobacteria</taxon>
        <taxon>Acetobacterales</taxon>
        <taxon>Acetobacteraceae</taxon>
    </lineage>
</organism>
<dbReference type="RefSeq" id="WP_281447550.1">
    <property type="nucleotide sequence ID" value="NZ_JASBAO010000001.1"/>
</dbReference>
<gene>
    <name evidence="1" type="ORF">QJV27_03275</name>
</gene>
<keyword evidence="2" id="KW-1185">Reference proteome</keyword>